<evidence type="ECO:0000313" key="3">
    <source>
        <dbReference type="Proteomes" id="UP000298050"/>
    </source>
</evidence>
<name>A0A4Z0M3R7_9GAMM</name>
<reference evidence="2 3" key="1">
    <citation type="submission" date="2019-04" db="EMBL/GenBank/DDBJ databases">
        <title>Taxonomy of novel Haliea sp. from mangrove soil of West Coast of India.</title>
        <authorList>
            <person name="Verma A."/>
            <person name="Kumar P."/>
            <person name="Krishnamurthi S."/>
        </authorList>
    </citation>
    <scope>NUCLEOTIDE SEQUENCE [LARGE SCALE GENOMIC DNA]</scope>
    <source>
        <strain evidence="2 3">SAOS-164</strain>
    </source>
</reference>
<dbReference type="EMBL" id="SRLE01000006">
    <property type="protein sequence ID" value="TGD74096.1"/>
    <property type="molecule type" value="Genomic_DNA"/>
</dbReference>
<dbReference type="PANTHER" id="PTHR22916">
    <property type="entry name" value="GLYCOSYLTRANSFERASE"/>
    <property type="match status" value="1"/>
</dbReference>
<protein>
    <submittedName>
        <fullName evidence="2">Glycosyltransferase family 2 protein</fullName>
    </submittedName>
</protein>
<dbReference type="GO" id="GO:0016758">
    <property type="term" value="F:hexosyltransferase activity"/>
    <property type="evidence" value="ECO:0007669"/>
    <property type="project" value="UniProtKB-ARBA"/>
</dbReference>
<dbReference type="PANTHER" id="PTHR22916:SF3">
    <property type="entry name" value="UDP-GLCNAC:BETAGAL BETA-1,3-N-ACETYLGLUCOSAMINYLTRANSFERASE-LIKE PROTEIN 1"/>
    <property type="match status" value="1"/>
</dbReference>
<feature type="domain" description="Glycosyltransferase 2-like" evidence="1">
    <location>
        <begin position="10"/>
        <end position="119"/>
    </location>
</feature>
<organism evidence="2 3">
    <name type="scientific">Mangrovimicrobium sediminis</name>
    <dbReference type="NCBI Taxonomy" id="2562682"/>
    <lineage>
        <taxon>Bacteria</taxon>
        <taxon>Pseudomonadati</taxon>
        <taxon>Pseudomonadota</taxon>
        <taxon>Gammaproteobacteria</taxon>
        <taxon>Cellvibrionales</taxon>
        <taxon>Halieaceae</taxon>
        <taxon>Mangrovimicrobium</taxon>
    </lineage>
</organism>
<dbReference type="Proteomes" id="UP000298050">
    <property type="component" value="Unassembled WGS sequence"/>
</dbReference>
<dbReference type="Pfam" id="PF00535">
    <property type="entry name" value="Glycos_transf_2"/>
    <property type="match status" value="1"/>
</dbReference>
<dbReference type="SUPFAM" id="SSF53448">
    <property type="entry name" value="Nucleotide-diphospho-sugar transferases"/>
    <property type="match status" value="1"/>
</dbReference>
<dbReference type="InterPro" id="IPR029044">
    <property type="entry name" value="Nucleotide-diphossugar_trans"/>
</dbReference>
<dbReference type="OrthoDB" id="9802649at2"/>
<dbReference type="InterPro" id="IPR001173">
    <property type="entry name" value="Glyco_trans_2-like"/>
</dbReference>
<dbReference type="Gene3D" id="3.90.550.10">
    <property type="entry name" value="Spore Coat Polysaccharide Biosynthesis Protein SpsA, Chain A"/>
    <property type="match status" value="1"/>
</dbReference>
<evidence type="ECO:0000259" key="1">
    <source>
        <dbReference type="Pfam" id="PF00535"/>
    </source>
</evidence>
<sequence>MSPAAPDVAVLLCTFNGGRYLQEQLESLSRQTHPRWTLYPADDGSSDATLSILEQWSPAGPAVVKPVRTGPGRGHAANFLSLLCAQDVCGDYFAYADQDDVWDADKLARALQRLTAVPASLPALYCARTRSIDSHGEVCGESPLFSRPPAFANALLQNIGGGNTMLMNAAARELLLAAGPVDVVSHDWWTYLLVTGAGGEVIYDPQPCLSYRQHGDNAVGDARGLGARLRRYRGFLRGRNAGWYERNLSALRANIELLTPRNRELLQQFEKLRCSHLPGRIGALRASGVYAQTTSGQLGLYAATLLKKI</sequence>
<accession>A0A4Z0M3R7</accession>
<keyword evidence="3" id="KW-1185">Reference proteome</keyword>
<dbReference type="CDD" id="cd04196">
    <property type="entry name" value="GT_2_like_d"/>
    <property type="match status" value="1"/>
</dbReference>
<evidence type="ECO:0000313" key="2">
    <source>
        <dbReference type="EMBL" id="TGD74096.1"/>
    </source>
</evidence>
<proteinExistence type="predicted"/>
<dbReference type="RefSeq" id="WP_135442633.1">
    <property type="nucleotide sequence ID" value="NZ_SRLE01000006.1"/>
</dbReference>
<dbReference type="AlphaFoldDB" id="A0A4Z0M3R7"/>
<keyword evidence="2" id="KW-0808">Transferase</keyword>
<comment type="caution">
    <text evidence="2">The sequence shown here is derived from an EMBL/GenBank/DDBJ whole genome shotgun (WGS) entry which is preliminary data.</text>
</comment>
<gene>
    <name evidence="2" type="ORF">E4634_08150</name>
</gene>